<feature type="transmembrane region" description="Helical" evidence="1">
    <location>
        <begin position="86"/>
        <end position="111"/>
    </location>
</feature>
<evidence type="ECO:0000313" key="4">
    <source>
        <dbReference type="Proteomes" id="UP000198862"/>
    </source>
</evidence>
<dbReference type="PANTHER" id="PTHR34220:SF7">
    <property type="entry name" value="SENSOR HISTIDINE KINASE YPDA"/>
    <property type="match status" value="1"/>
</dbReference>
<dbReference type="Proteomes" id="UP000198862">
    <property type="component" value="Unassembled WGS sequence"/>
</dbReference>
<dbReference type="PANTHER" id="PTHR34220">
    <property type="entry name" value="SENSOR HISTIDINE KINASE YPDA"/>
    <property type="match status" value="1"/>
</dbReference>
<feature type="domain" description="Signal transduction histidine kinase internal region" evidence="2">
    <location>
        <begin position="179"/>
        <end position="258"/>
    </location>
</feature>
<evidence type="ECO:0000313" key="3">
    <source>
        <dbReference type="EMBL" id="SFD57140.1"/>
    </source>
</evidence>
<feature type="transmembrane region" description="Helical" evidence="1">
    <location>
        <begin position="56"/>
        <end position="74"/>
    </location>
</feature>
<organism evidence="3 4">
    <name type="scientific">Pseudoalteromonas denitrificans DSM 6059</name>
    <dbReference type="NCBI Taxonomy" id="1123010"/>
    <lineage>
        <taxon>Bacteria</taxon>
        <taxon>Pseudomonadati</taxon>
        <taxon>Pseudomonadota</taxon>
        <taxon>Gammaproteobacteria</taxon>
        <taxon>Alteromonadales</taxon>
        <taxon>Pseudoalteromonadaceae</taxon>
        <taxon>Pseudoalteromonas</taxon>
    </lineage>
</organism>
<sequence>MPEQFEKPFSIKSMTLLLLTIWVGLAFFTALSQASNWLTSHHYDGSFLAHLEFFTIRVWLPWVVLTPIVLWLALKFPIKPKNWLKALLLHSFFLLSLSLITGLSISFHYHFFMDMAPNMETYQPWQHTGHFLFGDNLFLFNTIIYTILVTNINIKYFSQIAQQKALIASQLNNQLIESQLQTLKMQINPHFLFNTLNVISVLVMKSENNQAGEMINRLSSFFRSTLDDKGQQWLPLKKELNHVEQYLAIEQVRFGERISIIKDYDVNALPALVPAMLLQPLIENAMQHGLEEKEGKGELSIICYIRNDYIHIDIIDDGAGCDFNDKNFCEGIGISNVKSRLKQLYGNKHEFHLINNIKGGVTASLKLALSVPSQSGSINQ</sequence>
<keyword evidence="3" id="KW-0808">Transferase</keyword>
<name>A0A1I1TNU4_9GAMM</name>
<dbReference type="Pfam" id="PF06580">
    <property type="entry name" value="His_kinase"/>
    <property type="match status" value="1"/>
</dbReference>
<keyword evidence="3" id="KW-0418">Kinase</keyword>
<dbReference type="GO" id="GO:0016020">
    <property type="term" value="C:membrane"/>
    <property type="evidence" value="ECO:0007669"/>
    <property type="project" value="InterPro"/>
</dbReference>
<dbReference type="Gene3D" id="3.30.565.10">
    <property type="entry name" value="Histidine kinase-like ATPase, C-terminal domain"/>
    <property type="match status" value="1"/>
</dbReference>
<feature type="transmembrane region" description="Helical" evidence="1">
    <location>
        <begin position="131"/>
        <end position="154"/>
    </location>
</feature>
<protein>
    <submittedName>
        <fullName evidence="3">Histidine kinase</fullName>
    </submittedName>
</protein>
<dbReference type="EMBL" id="FOLO01000069">
    <property type="protein sequence ID" value="SFD57140.1"/>
    <property type="molecule type" value="Genomic_DNA"/>
</dbReference>
<dbReference type="SUPFAM" id="SSF55874">
    <property type="entry name" value="ATPase domain of HSP90 chaperone/DNA topoisomerase II/histidine kinase"/>
    <property type="match status" value="1"/>
</dbReference>
<dbReference type="OrthoDB" id="2514702at2"/>
<dbReference type="InterPro" id="IPR036890">
    <property type="entry name" value="HATPase_C_sf"/>
</dbReference>
<gene>
    <name evidence="3" type="ORF">SAMN02745724_04869</name>
</gene>
<proteinExistence type="predicted"/>
<dbReference type="InterPro" id="IPR050640">
    <property type="entry name" value="Bact_2-comp_sensor_kinase"/>
</dbReference>
<keyword evidence="1" id="KW-0812">Transmembrane</keyword>
<dbReference type="AlphaFoldDB" id="A0A1I1TNU4"/>
<keyword evidence="1" id="KW-1133">Transmembrane helix</keyword>
<keyword evidence="1" id="KW-0472">Membrane</keyword>
<evidence type="ECO:0000256" key="1">
    <source>
        <dbReference type="SAM" id="Phobius"/>
    </source>
</evidence>
<accession>A0A1I1TNU4</accession>
<dbReference type="InterPro" id="IPR010559">
    <property type="entry name" value="Sig_transdc_His_kin_internal"/>
</dbReference>
<dbReference type="GO" id="GO:0000155">
    <property type="term" value="F:phosphorelay sensor kinase activity"/>
    <property type="evidence" value="ECO:0007669"/>
    <property type="project" value="InterPro"/>
</dbReference>
<evidence type="ECO:0000259" key="2">
    <source>
        <dbReference type="Pfam" id="PF06580"/>
    </source>
</evidence>
<reference evidence="3 4" key="1">
    <citation type="submission" date="2016-10" db="EMBL/GenBank/DDBJ databases">
        <authorList>
            <person name="de Groot N.N."/>
        </authorList>
    </citation>
    <scope>NUCLEOTIDE SEQUENCE [LARGE SCALE GENOMIC DNA]</scope>
    <source>
        <strain evidence="3 4">DSM 6059</strain>
    </source>
</reference>
<keyword evidence="4" id="KW-1185">Reference proteome</keyword>
<dbReference type="STRING" id="1123010.SAMN02745724_04869"/>